<sequence length="79" mass="8262">MARLLLFATARDAAGTTRDTFEVATVGELMTAARDRYGAPFARVLPGCRVWVNGEDDVADDRALAAADEVAVIPPVAGG</sequence>
<dbReference type="InterPro" id="IPR003749">
    <property type="entry name" value="ThiS/MoaD-like"/>
</dbReference>
<dbReference type="RefSeq" id="WP_163773405.1">
    <property type="nucleotide sequence ID" value="NZ_JAAGXA010000012.1"/>
</dbReference>
<comment type="caution">
    <text evidence="4">The sequence shown here is derived from an EMBL/GenBank/DDBJ whole genome shotgun (WGS) entry which is preliminary data.</text>
</comment>
<dbReference type="Proteomes" id="UP000468687">
    <property type="component" value="Unassembled WGS sequence"/>
</dbReference>
<dbReference type="InterPro" id="IPR012675">
    <property type="entry name" value="Beta-grasp_dom_sf"/>
</dbReference>
<dbReference type="GO" id="GO:0000166">
    <property type="term" value="F:nucleotide binding"/>
    <property type="evidence" value="ECO:0007669"/>
    <property type="project" value="UniProtKB-KW"/>
</dbReference>
<organism evidence="4 5">
    <name type="scientific">Nocardioides zeae</name>
    <dbReference type="NCBI Taxonomy" id="1457234"/>
    <lineage>
        <taxon>Bacteria</taxon>
        <taxon>Bacillati</taxon>
        <taxon>Actinomycetota</taxon>
        <taxon>Actinomycetes</taxon>
        <taxon>Propionibacteriales</taxon>
        <taxon>Nocardioidaceae</taxon>
        <taxon>Nocardioides</taxon>
    </lineage>
</organism>
<dbReference type="EMBL" id="JAAGXA010000012">
    <property type="protein sequence ID" value="NEN79864.1"/>
    <property type="molecule type" value="Genomic_DNA"/>
</dbReference>
<protein>
    <recommendedName>
        <fullName evidence="3">Molybdopterin synthase sulfur carrier subunit</fullName>
    </recommendedName>
</protein>
<dbReference type="AlphaFoldDB" id="A0A6P0HNP0"/>
<evidence type="ECO:0000313" key="5">
    <source>
        <dbReference type="Proteomes" id="UP000468687"/>
    </source>
</evidence>
<dbReference type="GO" id="GO:1990133">
    <property type="term" value="C:molybdopterin adenylyltransferase complex"/>
    <property type="evidence" value="ECO:0007669"/>
    <property type="project" value="TreeGrafter"/>
</dbReference>
<evidence type="ECO:0000313" key="4">
    <source>
        <dbReference type="EMBL" id="NEN79864.1"/>
    </source>
</evidence>
<dbReference type="GO" id="GO:0006777">
    <property type="term" value="P:Mo-molybdopterin cofactor biosynthetic process"/>
    <property type="evidence" value="ECO:0007669"/>
    <property type="project" value="InterPro"/>
</dbReference>
<dbReference type="InterPro" id="IPR016155">
    <property type="entry name" value="Mopterin_synth/thiamin_S_b"/>
</dbReference>
<dbReference type="SUPFAM" id="SSF54285">
    <property type="entry name" value="MoaD/ThiS"/>
    <property type="match status" value="1"/>
</dbReference>
<reference evidence="4 5" key="1">
    <citation type="journal article" date="2014" name="Int. J. Syst. Evol. Microbiol.">
        <title>Nocardioides zeae sp. nov., isolated from the stem of Zea mays.</title>
        <authorList>
            <person name="Glaeser S.P."/>
            <person name="McInroy J.A."/>
            <person name="Busse H.J."/>
            <person name="Kampfer P."/>
        </authorList>
    </citation>
    <scope>NUCLEOTIDE SEQUENCE [LARGE SCALE GENOMIC DNA]</scope>
    <source>
        <strain evidence="4 5">JCM 30728</strain>
    </source>
</reference>
<evidence type="ECO:0000256" key="2">
    <source>
        <dbReference type="ARBA" id="ARBA00024200"/>
    </source>
</evidence>
<dbReference type="PANTHER" id="PTHR33359:SF1">
    <property type="entry name" value="MOLYBDOPTERIN SYNTHASE SULFUR CARRIER SUBUNIT"/>
    <property type="match status" value="1"/>
</dbReference>
<dbReference type="Gene3D" id="3.10.20.30">
    <property type="match status" value="1"/>
</dbReference>
<dbReference type="PANTHER" id="PTHR33359">
    <property type="entry name" value="MOLYBDOPTERIN SYNTHASE SULFUR CARRIER SUBUNIT"/>
    <property type="match status" value="1"/>
</dbReference>
<evidence type="ECO:0000256" key="3">
    <source>
        <dbReference type="ARBA" id="ARBA00024247"/>
    </source>
</evidence>
<keyword evidence="5" id="KW-1185">Reference proteome</keyword>
<proteinExistence type="inferred from homology"/>
<keyword evidence="1" id="KW-0547">Nucleotide-binding</keyword>
<name>A0A6P0HNP0_9ACTN</name>
<evidence type="ECO:0000256" key="1">
    <source>
        <dbReference type="ARBA" id="ARBA00022741"/>
    </source>
</evidence>
<dbReference type="InterPro" id="IPR044672">
    <property type="entry name" value="MOCS2A"/>
</dbReference>
<dbReference type="Pfam" id="PF02597">
    <property type="entry name" value="ThiS"/>
    <property type="match status" value="1"/>
</dbReference>
<comment type="similarity">
    <text evidence="2">Belongs to the MoaD family.</text>
</comment>
<gene>
    <name evidence="4" type="ORF">G3T38_16465</name>
</gene>
<accession>A0A6P0HNP0</accession>